<name>A0A1A9RQH3_EIKCO</name>
<accession>A0A1A9RQH3</accession>
<organism evidence="1 2">
    <name type="scientific">Eikenella corrodens</name>
    <dbReference type="NCBI Taxonomy" id="539"/>
    <lineage>
        <taxon>Bacteria</taxon>
        <taxon>Pseudomonadati</taxon>
        <taxon>Pseudomonadota</taxon>
        <taxon>Betaproteobacteria</taxon>
        <taxon>Neisseriales</taxon>
        <taxon>Neisseriaceae</taxon>
        <taxon>Eikenella</taxon>
    </lineage>
</organism>
<evidence type="ECO:0000313" key="2">
    <source>
        <dbReference type="Proteomes" id="UP000078103"/>
    </source>
</evidence>
<dbReference type="Proteomes" id="UP000078103">
    <property type="component" value="Unassembled WGS sequence"/>
</dbReference>
<protein>
    <submittedName>
        <fullName evidence="1">Uncharacterized protein</fullName>
    </submittedName>
</protein>
<comment type="caution">
    <text evidence="1">The sequence shown here is derived from an EMBL/GenBank/DDBJ whole genome shotgun (WGS) entry which is preliminary data.</text>
</comment>
<sequence>MPAHENFIPFQRKDELVYDALRNPEEYERWAGEIVERHLRENTQKYPGQRLAEALAEDDADDEAA</sequence>
<evidence type="ECO:0000313" key="1">
    <source>
        <dbReference type="EMBL" id="OAM21630.1"/>
    </source>
</evidence>
<proteinExistence type="predicted"/>
<reference evidence="2" key="1">
    <citation type="submission" date="2016-05" db="EMBL/GenBank/DDBJ databases">
        <title>Draft genome of Corynebacterium afermentans subsp. afermentans LCDC 88199T.</title>
        <authorList>
            <person name="Bernier A.-M."/>
            <person name="Bernard K."/>
        </authorList>
    </citation>
    <scope>NUCLEOTIDE SEQUENCE [LARGE SCALE GENOMIC DNA]</scope>
    <source>
        <strain evidence="2">NML120819</strain>
    </source>
</reference>
<gene>
    <name evidence="1" type="ORF">A7P89_07340</name>
</gene>
<dbReference type="RefSeq" id="WP_064105968.1">
    <property type="nucleotide sequence ID" value="NZ_LXSH01000020.1"/>
</dbReference>
<dbReference type="EMBL" id="LXSH01000020">
    <property type="protein sequence ID" value="OAM21630.1"/>
    <property type="molecule type" value="Genomic_DNA"/>
</dbReference>
<dbReference type="AlphaFoldDB" id="A0A1A9RQH3"/>